<dbReference type="Proteomes" id="UP000285060">
    <property type="component" value="Unassembled WGS sequence"/>
</dbReference>
<protein>
    <submittedName>
        <fullName evidence="2">Uncharacterized protein</fullName>
    </submittedName>
</protein>
<dbReference type="VEuPathDB" id="FungiDB:H310_13606"/>
<evidence type="ECO:0000313" key="2">
    <source>
        <dbReference type="EMBL" id="RHY28650.1"/>
    </source>
</evidence>
<proteinExistence type="predicted"/>
<keyword evidence="3" id="KW-1185">Reference proteome</keyword>
<feature type="region of interest" description="Disordered" evidence="1">
    <location>
        <begin position="86"/>
        <end position="123"/>
    </location>
</feature>
<evidence type="ECO:0000313" key="3">
    <source>
        <dbReference type="Proteomes" id="UP000285060"/>
    </source>
</evidence>
<accession>A0A3R6YXL0</accession>
<comment type="caution">
    <text evidence="2">The sequence shown here is derived from an EMBL/GenBank/DDBJ whole genome shotgun (WGS) entry which is preliminary data.</text>
</comment>
<name>A0A3R6YXL0_9STRA</name>
<reference evidence="2 3" key="1">
    <citation type="submission" date="2018-08" db="EMBL/GenBank/DDBJ databases">
        <title>Aphanomyces genome sequencing and annotation.</title>
        <authorList>
            <person name="Minardi D."/>
            <person name="Oidtmann B."/>
            <person name="Van Der Giezen M."/>
            <person name="Studholme D.J."/>
        </authorList>
    </citation>
    <scope>NUCLEOTIDE SEQUENCE [LARGE SCALE GENOMIC DNA]</scope>
    <source>
        <strain evidence="2 3">NJM0002</strain>
    </source>
</reference>
<feature type="compositionally biased region" description="Basic and acidic residues" evidence="1">
    <location>
        <begin position="86"/>
        <end position="112"/>
    </location>
</feature>
<dbReference type="EMBL" id="QUSY01000551">
    <property type="protein sequence ID" value="RHY28650.1"/>
    <property type="molecule type" value="Genomic_DNA"/>
</dbReference>
<organism evidence="2 3">
    <name type="scientific">Aphanomyces invadans</name>
    <dbReference type="NCBI Taxonomy" id="157072"/>
    <lineage>
        <taxon>Eukaryota</taxon>
        <taxon>Sar</taxon>
        <taxon>Stramenopiles</taxon>
        <taxon>Oomycota</taxon>
        <taxon>Saprolegniomycetes</taxon>
        <taxon>Saprolegniales</taxon>
        <taxon>Verrucalvaceae</taxon>
        <taxon>Aphanomyces</taxon>
    </lineage>
</organism>
<sequence>MRNPASADFYEKLMQLDVAYLSNQEPKQSVKILTAAIRPAALKVAVDRQLAREANKVYKTSVPVFGRWLTQLHDNFMLFESQMVTAEKKPEEKPHRQYGEKYRQPQQRKPDGQAKGAVPRKASAVCKGLPEVWL</sequence>
<dbReference type="AlphaFoldDB" id="A0A3R6YXL0"/>
<evidence type="ECO:0000256" key="1">
    <source>
        <dbReference type="SAM" id="MobiDB-lite"/>
    </source>
</evidence>
<gene>
    <name evidence="2" type="ORF">DYB32_005805</name>
</gene>